<reference evidence="2 3" key="1">
    <citation type="submission" date="2016-02" db="EMBL/GenBank/DDBJ databases">
        <title>Genome analysis of coral dinoflagellate symbionts highlights evolutionary adaptations to a symbiotic lifestyle.</title>
        <authorList>
            <person name="Aranda M."/>
            <person name="Li Y."/>
            <person name="Liew Y.J."/>
            <person name="Baumgarten S."/>
            <person name="Simakov O."/>
            <person name="Wilson M."/>
            <person name="Piel J."/>
            <person name="Ashoor H."/>
            <person name="Bougouffa S."/>
            <person name="Bajic V.B."/>
            <person name="Ryu T."/>
            <person name="Ravasi T."/>
            <person name="Bayer T."/>
            <person name="Micklem G."/>
            <person name="Kim H."/>
            <person name="Bhak J."/>
            <person name="Lajeunesse T.C."/>
            <person name="Voolstra C.R."/>
        </authorList>
    </citation>
    <scope>NUCLEOTIDE SEQUENCE [LARGE SCALE GENOMIC DNA]</scope>
    <source>
        <strain evidence="2 3">CCMP2467</strain>
    </source>
</reference>
<name>A0A1Q9DRQ0_SYMMI</name>
<dbReference type="EMBL" id="LSRX01000418">
    <property type="protein sequence ID" value="OLP97853.1"/>
    <property type="molecule type" value="Genomic_DNA"/>
</dbReference>
<dbReference type="AlphaFoldDB" id="A0A1Q9DRQ0"/>
<sequence>MVSLISHVSIDFSSIGAVMLVDDAQWQGVLSPLPFLFASQKKEQVKPSFLLFDADGTFKLAVCPIPADQISMLALQLMVPKGLASQRKLRLDDCPDTQCQELPDLGQETGRSGLFSVTALQIEVDSVVEPILLETEGATEELTSPKSHTEPVDDAGAMEVEAPPESHTEPVDDAGAMEVEAPPESHTEPVDDAGAMEVEAPPESHTEPVDDAGSQAVEMPPESHTEPVDDAGAMVVQTAPESCTEQVQGAGRRLSILPENWWHW</sequence>
<evidence type="ECO:0000313" key="3">
    <source>
        <dbReference type="Proteomes" id="UP000186817"/>
    </source>
</evidence>
<organism evidence="2 3">
    <name type="scientific">Symbiodinium microadriaticum</name>
    <name type="common">Dinoflagellate</name>
    <name type="synonym">Zooxanthella microadriatica</name>
    <dbReference type="NCBI Taxonomy" id="2951"/>
    <lineage>
        <taxon>Eukaryota</taxon>
        <taxon>Sar</taxon>
        <taxon>Alveolata</taxon>
        <taxon>Dinophyceae</taxon>
        <taxon>Suessiales</taxon>
        <taxon>Symbiodiniaceae</taxon>
        <taxon>Symbiodinium</taxon>
    </lineage>
</organism>
<proteinExistence type="predicted"/>
<evidence type="ECO:0000313" key="2">
    <source>
        <dbReference type="EMBL" id="OLP97853.1"/>
    </source>
</evidence>
<accession>A0A1Q9DRQ0</accession>
<protein>
    <submittedName>
        <fullName evidence="2">Uncharacterized protein</fullName>
    </submittedName>
</protein>
<gene>
    <name evidence="2" type="ORF">AK812_SmicGene19746</name>
</gene>
<dbReference type="OrthoDB" id="439604at2759"/>
<comment type="caution">
    <text evidence="2">The sequence shown here is derived from an EMBL/GenBank/DDBJ whole genome shotgun (WGS) entry which is preliminary data.</text>
</comment>
<dbReference type="Proteomes" id="UP000186817">
    <property type="component" value="Unassembled WGS sequence"/>
</dbReference>
<keyword evidence="3" id="KW-1185">Reference proteome</keyword>
<evidence type="ECO:0000256" key="1">
    <source>
        <dbReference type="SAM" id="MobiDB-lite"/>
    </source>
</evidence>
<feature type="region of interest" description="Disordered" evidence="1">
    <location>
        <begin position="198"/>
        <end position="228"/>
    </location>
</feature>